<evidence type="ECO:0000313" key="2">
    <source>
        <dbReference type="Proteomes" id="UP000663722"/>
    </source>
</evidence>
<dbReference type="KEGG" id="dmm:dnm_044740"/>
<dbReference type="AlphaFoldDB" id="A0A975BNG7"/>
<dbReference type="Proteomes" id="UP000663722">
    <property type="component" value="Chromosome"/>
</dbReference>
<protein>
    <submittedName>
        <fullName evidence="1">Uncharacterized protein</fullName>
    </submittedName>
</protein>
<proteinExistence type="predicted"/>
<name>A0A975BNG7_9BACT</name>
<accession>A0A975BNG7</accession>
<keyword evidence="2" id="KW-1185">Reference proteome</keyword>
<reference evidence="1" key="1">
    <citation type="journal article" date="2021" name="Microb. Physiol.">
        <title>Proteogenomic Insights into the Physiology of Marine, Sulfate-Reducing, Filamentous Desulfonema limicola and Desulfonema magnum.</title>
        <authorList>
            <person name="Schnaars V."/>
            <person name="Wohlbrand L."/>
            <person name="Scheve S."/>
            <person name="Hinrichs C."/>
            <person name="Reinhardt R."/>
            <person name="Rabus R."/>
        </authorList>
    </citation>
    <scope>NUCLEOTIDE SEQUENCE</scope>
    <source>
        <strain evidence="1">4be13</strain>
    </source>
</reference>
<organism evidence="1 2">
    <name type="scientific">Desulfonema magnum</name>
    <dbReference type="NCBI Taxonomy" id="45655"/>
    <lineage>
        <taxon>Bacteria</taxon>
        <taxon>Pseudomonadati</taxon>
        <taxon>Thermodesulfobacteriota</taxon>
        <taxon>Desulfobacteria</taxon>
        <taxon>Desulfobacterales</taxon>
        <taxon>Desulfococcaceae</taxon>
        <taxon>Desulfonema</taxon>
    </lineage>
</organism>
<evidence type="ECO:0000313" key="1">
    <source>
        <dbReference type="EMBL" id="QTA88428.1"/>
    </source>
</evidence>
<gene>
    <name evidence="1" type="ORF">dnm_044740</name>
</gene>
<dbReference type="EMBL" id="CP061800">
    <property type="protein sequence ID" value="QTA88428.1"/>
    <property type="molecule type" value="Genomic_DNA"/>
</dbReference>
<sequence>MSIGPISFSEFYKNFFDIFMRSAETISYHPDKKCRKIYEQIITADRKVSGMRAGQQRNPAFSRTKYLPGWKKPGF</sequence>